<dbReference type="SUPFAM" id="SSF46689">
    <property type="entry name" value="Homeodomain-like"/>
    <property type="match status" value="2"/>
</dbReference>
<keyword evidence="2" id="KW-0804">Transcription</keyword>
<dbReference type="InterPro" id="IPR052158">
    <property type="entry name" value="INH-QAR"/>
</dbReference>
<reference evidence="4 5" key="1">
    <citation type="submission" date="2019-01" db="EMBL/GenBank/DDBJ databases">
        <authorList>
            <person name="Deng T."/>
        </authorList>
    </citation>
    <scope>NUCLEOTIDE SEQUENCE [LARGE SCALE GENOMIC DNA]</scope>
    <source>
        <strain evidence="4 5">F8825</strain>
    </source>
</reference>
<comment type="caution">
    <text evidence="4">The sequence shown here is derived from an EMBL/GenBank/DDBJ whole genome shotgun (WGS) entry which is preliminary data.</text>
</comment>
<dbReference type="Proteomes" id="UP000291088">
    <property type="component" value="Unassembled WGS sequence"/>
</dbReference>
<accession>A0A4Q2S7D5</accession>
<dbReference type="EMBL" id="SDVB01000375">
    <property type="protein sequence ID" value="RYB98579.1"/>
    <property type="molecule type" value="Genomic_DNA"/>
</dbReference>
<dbReference type="PANTHER" id="PTHR43130:SF3">
    <property type="entry name" value="HTH-TYPE TRANSCRIPTIONAL REGULATOR RV1931C"/>
    <property type="match status" value="1"/>
</dbReference>
<dbReference type="InterPro" id="IPR009057">
    <property type="entry name" value="Homeodomain-like_sf"/>
</dbReference>
<gene>
    <name evidence="4" type="ORF">EUU22_22310</name>
</gene>
<evidence type="ECO:0000256" key="1">
    <source>
        <dbReference type="ARBA" id="ARBA00023015"/>
    </source>
</evidence>
<dbReference type="InterPro" id="IPR018060">
    <property type="entry name" value="HTH_AraC"/>
</dbReference>
<dbReference type="InterPro" id="IPR002818">
    <property type="entry name" value="DJ-1/PfpI"/>
</dbReference>
<feature type="domain" description="HTH araC/xylS-type" evidence="3">
    <location>
        <begin position="212"/>
        <end position="310"/>
    </location>
</feature>
<dbReference type="RefSeq" id="WP_129334178.1">
    <property type="nucleotide sequence ID" value="NZ_SDVB01000375.1"/>
</dbReference>
<dbReference type="GO" id="GO:0003700">
    <property type="term" value="F:DNA-binding transcription factor activity"/>
    <property type="evidence" value="ECO:0007669"/>
    <property type="project" value="InterPro"/>
</dbReference>
<dbReference type="SMART" id="SM00342">
    <property type="entry name" value="HTH_ARAC"/>
    <property type="match status" value="1"/>
</dbReference>
<dbReference type="GO" id="GO:0043565">
    <property type="term" value="F:sequence-specific DNA binding"/>
    <property type="evidence" value="ECO:0007669"/>
    <property type="project" value="InterPro"/>
</dbReference>
<dbReference type="SUPFAM" id="SSF52317">
    <property type="entry name" value="Class I glutamine amidotransferase-like"/>
    <property type="match status" value="1"/>
</dbReference>
<dbReference type="Gene3D" id="1.10.10.60">
    <property type="entry name" value="Homeodomain-like"/>
    <property type="match status" value="1"/>
</dbReference>
<evidence type="ECO:0000259" key="3">
    <source>
        <dbReference type="PROSITE" id="PS01124"/>
    </source>
</evidence>
<dbReference type="CDD" id="cd03137">
    <property type="entry name" value="GATase1_AraC_1"/>
    <property type="match status" value="1"/>
</dbReference>
<keyword evidence="5" id="KW-1185">Reference proteome</keyword>
<dbReference type="Pfam" id="PF12833">
    <property type="entry name" value="HTH_18"/>
    <property type="match status" value="1"/>
</dbReference>
<dbReference type="Pfam" id="PF01965">
    <property type="entry name" value="DJ-1_PfpI"/>
    <property type="match status" value="1"/>
</dbReference>
<dbReference type="Gene3D" id="3.40.50.880">
    <property type="match status" value="1"/>
</dbReference>
<dbReference type="AlphaFoldDB" id="A0A4Q2S7D5"/>
<sequence>MNLDIAFLVFPQFQLLDLSGPLAVFNTANHVAGPNYRTHVLSRGGGPVSCSAGVEVGTVKIEDHLFDTLFVVGGEPCRRDPDRRFIADAVRRLAGRARRIASVCTGAFVLAEAGCLDGRSVTTHWRHVSALQASYPKVRVNPNPLFVKDGPIWTSTGTNAGIDLSLAMVEEDLGLIAATRTAQNMVVHRRRPGGQAQFAEPVDIAPSSERLKRAYEFARLHLHHSLSLGDLAEVASLSPRQFSRAFHAETGLTPTKAVERLRGDTARLFVETSDVPMDHIADKVGFADVERMRRAFLRLYGKTPQTLRREAKQEGRL</sequence>
<keyword evidence="1" id="KW-0805">Transcription regulation</keyword>
<protein>
    <submittedName>
        <fullName evidence="4">GlxA family transcriptional regulator</fullName>
    </submittedName>
</protein>
<organism evidence="4 5">
    <name type="scientific">Ciceribacter ferrooxidans</name>
    <dbReference type="NCBI Taxonomy" id="2509717"/>
    <lineage>
        <taxon>Bacteria</taxon>
        <taxon>Pseudomonadati</taxon>
        <taxon>Pseudomonadota</taxon>
        <taxon>Alphaproteobacteria</taxon>
        <taxon>Hyphomicrobiales</taxon>
        <taxon>Rhizobiaceae</taxon>
        <taxon>Ciceribacter</taxon>
    </lineage>
</organism>
<evidence type="ECO:0000313" key="5">
    <source>
        <dbReference type="Proteomes" id="UP000291088"/>
    </source>
</evidence>
<dbReference type="InterPro" id="IPR029062">
    <property type="entry name" value="Class_I_gatase-like"/>
</dbReference>
<evidence type="ECO:0000256" key="2">
    <source>
        <dbReference type="ARBA" id="ARBA00023163"/>
    </source>
</evidence>
<name>A0A4Q2S7D5_9HYPH</name>
<evidence type="ECO:0000313" key="4">
    <source>
        <dbReference type="EMBL" id="RYB98579.1"/>
    </source>
</evidence>
<dbReference type="OrthoDB" id="9793422at2"/>
<dbReference type="PANTHER" id="PTHR43130">
    <property type="entry name" value="ARAC-FAMILY TRANSCRIPTIONAL REGULATOR"/>
    <property type="match status" value="1"/>
</dbReference>
<proteinExistence type="predicted"/>
<dbReference type="PROSITE" id="PS01124">
    <property type="entry name" value="HTH_ARAC_FAMILY_2"/>
    <property type="match status" value="1"/>
</dbReference>